<dbReference type="Gene3D" id="3.30.70.2970">
    <property type="entry name" value="Protein of unknown function (DUF541), domain 2"/>
    <property type="match status" value="1"/>
</dbReference>
<evidence type="ECO:0000256" key="1">
    <source>
        <dbReference type="SAM" id="SignalP"/>
    </source>
</evidence>
<dbReference type="RefSeq" id="WP_125403575.1">
    <property type="nucleotide sequence ID" value="NZ_JBEHHI010000001.1"/>
</dbReference>
<dbReference type="InterPro" id="IPR052022">
    <property type="entry name" value="26kDa_periplasmic_antigen"/>
</dbReference>
<comment type="caution">
    <text evidence="2">The sequence shown here is derived from an EMBL/GenBank/DDBJ whole genome shotgun (WGS) entry which is preliminary data.</text>
</comment>
<reference evidence="2 3" key="1">
    <citation type="submission" date="2024-06" db="EMBL/GenBank/DDBJ databases">
        <title>Genome of Rhodovulum iodosum, a marine photoferrotroph.</title>
        <authorList>
            <person name="Bianchini G."/>
            <person name="Nikeleit V."/>
            <person name="Kappler A."/>
            <person name="Bryce C."/>
            <person name="Sanchez-Baracaldo P."/>
        </authorList>
    </citation>
    <scope>NUCLEOTIDE SEQUENCE [LARGE SCALE GENOMIC DNA]</scope>
    <source>
        <strain evidence="2 3">UT/N1</strain>
    </source>
</reference>
<dbReference type="Proteomes" id="UP001560019">
    <property type="component" value="Unassembled WGS sequence"/>
</dbReference>
<proteinExistence type="predicted"/>
<feature type="signal peptide" evidence="1">
    <location>
        <begin position="1"/>
        <end position="19"/>
    </location>
</feature>
<sequence>MRFPFLPILLLALALPAVAAPPSLRVTGEGKVAAAPDMATLTLGVTHQARTAAAAMDQVSTQTAAVLARLRAAGIAERDQTSALTLSPVWSRPDSEPARQITGFAAANRLTVRVRALDALGAVLDQVIGAGANSFRGLSFGVQDPAPLIDEARRRAVADATAKAELYATAAGLSLGPVQQIEDVERASPRPMMREATRAGAQVPVAAGEVTLSASVTMVFSLGP</sequence>
<organism evidence="2 3">
    <name type="scientific">Rhodovulum iodosum</name>
    <dbReference type="NCBI Taxonomy" id="68291"/>
    <lineage>
        <taxon>Bacteria</taxon>
        <taxon>Pseudomonadati</taxon>
        <taxon>Pseudomonadota</taxon>
        <taxon>Alphaproteobacteria</taxon>
        <taxon>Rhodobacterales</taxon>
        <taxon>Paracoccaceae</taxon>
        <taxon>Rhodovulum</taxon>
    </lineage>
</organism>
<keyword evidence="3" id="KW-1185">Reference proteome</keyword>
<evidence type="ECO:0000313" key="3">
    <source>
        <dbReference type="Proteomes" id="UP001560019"/>
    </source>
</evidence>
<dbReference type="Gene3D" id="3.30.110.170">
    <property type="entry name" value="Protein of unknown function (DUF541), domain 1"/>
    <property type="match status" value="1"/>
</dbReference>
<dbReference type="InterPro" id="IPR007497">
    <property type="entry name" value="SIMPL/DUF541"/>
</dbReference>
<dbReference type="PANTHER" id="PTHR34387">
    <property type="entry name" value="SLR1258 PROTEIN"/>
    <property type="match status" value="1"/>
</dbReference>
<accession>A0ABV3XP29</accession>
<gene>
    <name evidence="2" type="ORF">Ga0609869_000433</name>
</gene>
<evidence type="ECO:0008006" key="4">
    <source>
        <dbReference type="Google" id="ProtNLM"/>
    </source>
</evidence>
<dbReference type="Pfam" id="PF04402">
    <property type="entry name" value="SIMPL"/>
    <property type="match status" value="1"/>
</dbReference>
<feature type="chain" id="PRO_5045768399" description="DUF541 domain-containing protein" evidence="1">
    <location>
        <begin position="20"/>
        <end position="224"/>
    </location>
</feature>
<name>A0ABV3XP29_9RHOB</name>
<dbReference type="EMBL" id="JBEHHI010000001">
    <property type="protein sequence ID" value="MEX5727080.1"/>
    <property type="molecule type" value="Genomic_DNA"/>
</dbReference>
<keyword evidence="1" id="KW-0732">Signal</keyword>
<protein>
    <recommendedName>
        <fullName evidence="4">DUF541 domain-containing protein</fullName>
    </recommendedName>
</protein>
<dbReference type="PANTHER" id="PTHR34387:SF1">
    <property type="entry name" value="PERIPLASMIC IMMUNOGENIC PROTEIN"/>
    <property type="match status" value="1"/>
</dbReference>
<evidence type="ECO:0000313" key="2">
    <source>
        <dbReference type="EMBL" id="MEX5727080.1"/>
    </source>
</evidence>